<proteinExistence type="predicted"/>
<evidence type="ECO:0000313" key="4">
    <source>
        <dbReference type="Proteomes" id="UP000237347"/>
    </source>
</evidence>
<feature type="domain" description="DUF4283" evidence="2">
    <location>
        <begin position="100"/>
        <end position="179"/>
    </location>
</feature>
<feature type="region of interest" description="Disordered" evidence="1">
    <location>
        <begin position="1"/>
        <end position="39"/>
    </location>
</feature>
<dbReference type="PANTHER" id="PTHR31286">
    <property type="entry name" value="GLYCINE-RICH CELL WALL STRUCTURAL PROTEIN 1.8-LIKE"/>
    <property type="match status" value="1"/>
</dbReference>
<dbReference type="EMBL" id="PKMF04000127">
    <property type="protein sequence ID" value="KAK7848414.1"/>
    <property type="molecule type" value="Genomic_DNA"/>
</dbReference>
<keyword evidence="4" id="KW-1185">Reference proteome</keyword>
<feature type="compositionally biased region" description="Basic and acidic residues" evidence="1">
    <location>
        <begin position="22"/>
        <end position="39"/>
    </location>
</feature>
<dbReference type="Pfam" id="PF14111">
    <property type="entry name" value="DUF4283"/>
    <property type="match status" value="1"/>
</dbReference>
<evidence type="ECO:0000313" key="3">
    <source>
        <dbReference type="EMBL" id="KAK7848414.1"/>
    </source>
</evidence>
<organism evidence="3 4">
    <name type="scientific">Quercus suber</name>
    <name type="common">Cork oak</name>
    <dbReference type="NCBI Taxonomy" id="58331"/>
    <lineage>
        <taxon>Eukaryota</taxon>
        <taxon>Viridiplantae</taxon>
        <taxon>Streptophyta</taxon>
        <taxon>Embryophyta</taxon>
        <taxon>Tracheophyta</taxon>
        <taxon>Spermatophyta</taxon>
        <taxon>Magnoliopsida</taxon>
        <taxon>eudicotyledons</taxon>
        <taxon>Gunneridae</taxon>
        <taxon>Pentapetalae</taxon>
        <taxon>rosids</taxon>
        <taxon>fabids</taxon>
        <taxon>Fagales</taxon>
        <taxon>Fagaceae</taxon>
        <taxon>Quercus</taxon>
    </lineage>
</organism>
<dbReference type="InterPro" id="IPR025558">
    <property type="entry name" value="DUF4283"/>
</dbReference>
<dbReference type="AlphaFoldDB" id="A0AAW0LBX2"/>
<sequence length="273" mass="31128">MERERLKCSDEEEDTLARSTKKFKESHESAGEKESGLGKKMGSYRDRLVGAIPSAFEQAFGFDCSMNEDFESNNEEEQSHEGSTRVCFSKEEKICMRSPWQKVLIIKTFGRRMGFSFLVEKIQSMWKPSGGMDCIDLGFDYYLVKFELVNDVDYILKGGPWFIGQQFLAIRQWEPEFKASSTTLSSVAVWIRLPKLPIEFYETNALLKIGRAIGPVLWIDSHTANGERGRFVRMCIPVNLNKPLIKTVYLGKLAQCVQYEGINALCVEGLVIK</sequence>
<comment type="caution">
    <text evidence="3">The sequence shown here is derived from an EMBL/GenBank/DDBJ whole genome shotgun (WGS) entry which is preliminary data.</text>
</comment>
<dbReference type="Proteomes" id="UP000237347">
    <property type="component" value="Unassembled WGS sequence"/>
</dbReference>
<reference evidence="3 4" key="1">
    <citation type="journal article" date="2018" name="Sci. Data">
        <title>The draft genome sequence of cork oak.</title>
        <authorList>
            <person name="Ramos A.M."/>
            <person name="Usie A."/>
            <person name="Barbosa P."/>
            <person name="Barros P.M."/>
            <person name="Capote T."/>
            <person name="Chaves I."/>
            <person name="Simoes F."/>
            <person name="Abreu I."/>
            <person name="Carrasquinho I."/>
            <person name="Faro C."/>
            <person name="Guimaraes J.B."/>
            <person name="Mendonca D."/>
            <person name="Nobrega F."/>
            <person name="Rodrigues L."/>
            <person name="Saibo N.J.M."/>
            <person name="Varela M.C."/>
            <person name="Egas C."/>
            <person name="Matos J."/>
            <person name="Miguel C.M."/>
            <person name="Oliveira M.M."/>
            <person name="Ricardo C.P."/>
            <person name="Goncalves S."/>
        </authorList>
    </citation>
    <scope>NUCLEOTIDE SEQUENCE [LARGE SCALE GENOMIC DNA]</scope>
    <source>
        <strain evidence="4">cv. HL8</strain>
    </source>
</reference>
<accession>A0AAW0LBX2</accession>
<name>A0AAW0LBX2_QUESU</name>
<dbReference type="InterPro" id="IPR040256">
    <property type="entry name" value="At4g02000-like"/>
</dbReference>
<evidence type="ECO:0000259" key="2">
    <source>
        <dbReference type="Pfam" id="PF14111"/>
    </source>
</evidence>
<gene>
    <name evidence="3" type="ORF">CFP56_005038</name>
</gene>
<dbReference type="PANTHER" id="PTHR31286:SF99">
    <property type="entry name" value="DUF4283 DOMAIN-CONTAINING PROTEIN"/>
    <property type="match status" value="1"/>
</dbReference>
<evidence type="ECO:0000256" key="1">
    <source>
        <dbReference type="SAM" id="MobiDB-lite"/>
    </source>
</evidence>
<protein>
    <recommendedName>
        <fullName evidence="2">DUF4283 domain-containing protein</fullName>
    </recommendedName>
</protein>